<proteinExistence type="predicted"/>
<dbReference type="InterPro" id="IPR009057">
    <property type="entry name" value="Homeodomain-like_sf"/>
</dbReference>
<evidence type="ECO:0000313" key="6">
    <source>
        <dbReference type="Proteomes" id="UP001162836"/>
    </source>
</evidence>
<evidence type="ECO:0000313" key="5">
    <source>
        <dbReference type="EMBL" id="MCD4839491.1"/>
    </source>
</evidence>
<feature type="DNA-binding region" description="H-T-H motif" evidence="3">
    <location>
        <begin position="29"/>
        <end position="48"/>
    </location>
</feature>
<keyword evidence="6" id="KW-1185">Reference proteome</keyword>
<organism evidence="5 6">
    <name type="scientific">Neobacillus sedimentimangrovi</name>
    <dbReference type="NCBI Taxonomy" id="2699460"/>
    <lineage>
        <taxon>Bacteria</taxon>
        <taxon>Bacillati</taxon>
        <taxon>Bacillota</taxon>
        <taxon>Bacilli</taxon>
        <taxon>Bacillales</taxon>
        <taxon>Bacillaceae</taxon>
        <taxon>Neobacillus</taxon>
    </lineage>
</organism>
<dbReference type="InterPro" id="IPR050624">
    <property type="entry name" value="HTH-type_Tx_Regulator"/>
</dbReference>
<dbReference type="RefSeq" id="WP_038538700.1">
    <property type="nucleotide sequence ID" value="NZ_JAAFZF010000026.1"/>
</dbReference>
<dbReference type="Pfam" id="PF00440">
    <property type="entry name" value="TetR_N"/>
    <property type="match status" value="1"/>
</dbReference>
<name>A0ABS8QKZ8_9BACI</name>
<dbReference type="PROSITE" id="PS50977">
    <property type="entry name" value="HTH_TETR_2"/>
    <property type="match status" value="1"/>
</dbReference>
<protein>
    <submittedName>
        <fullName evidence="5">TetR/AcrR family transcriptional regulator</fullName>
    </submittedName>
</protein>
<dbReference type="Gene3D" id="1.10.357.10">
    <property type="entry name" value="Tetracycline Repressor, domain 2"/>
    <property type="match status" value="1"/>
</dbReference>
<dbReference type="PANTHER" id="PTHR43479:SF11">
    <property type="entry name" value="ACREF_ENVCD OPERON REPRESSOR-RELATED"/>
    <property type="match status" value="1"/>
</dbReference>
<dbReference type="PROSITE" id="PS01081">
    <property type="entry name" value="HTH_TETR_1"/>
    <property type="match status" value="1"/>
</dbReference>
<evidence type="ECO:0000259" key="4">
    <source>
        <dbReference type="PROSITE" id="PS50977"/>
    </source>
</evidence>
<sequence>MARERKFSTDDLYLATRQLLLIHGYEGFTVSLLADRLEVSRGAIYKYFENKEELITEYMISEMNEYLLKLDHMKKYESFEAQFDFLLNLIFSDTEITKLINIGRQIPANISERVAKNKEKLEALHLHMYDCLQNFIDLGRKEKKLKAQIPDPLILGFILQTITIPNHANIPKKQWIESIKEIIKNGMFTNN</sequence>
<dbReference type="SUPFAM" id="SSF46689">
    <property type="entry name" value="Homeodomain-like"/>
    <property type="match status" value="1"/>
</dbReference>
<gene>
    <name evidence="5" type="ORF">LRS37_11480</name>
</gene>
<dbReference type="PRINTS" id="PR00455">
    <property type="entry name" value="HTHTETR"/>
</dbReference>
<evidence type="ECO:0000256" key="3">
    <source>
        <dbReference type="PROSITE-ProRule" id="PRU00335"/>
    </source>
</evidence>
<reference evidence="5 6" key="1">
    <citation type="journal article" date="2023" name="Antonie Van Leeuwenhoek">
        <title>Unveiling the genomic potential of a novel thermostable glycoside hydrolases producing Neobacillus sedimentimangrovi UE25.</title>
        <authorList>
            <person name="Ejaz U."/>
            <person name="Saleem F."/>
            <person name="Rashid R."/>
            <person name="Hasan K.A."/>
            <person name="Syed M.N."/>
            <person name="Sohail M."/>
        </authorList>
    </citation>
    <scope>NUCLEOTIDE SEQUENCE [LARGE SCALE GENOMIC DNA]</scope>
    <source>
        <strain evidence="5 6">UE25</strain>
    </source>
</reference>
<dbReference type="InterPro" id="IPR001647">
    <property type="entry name" value="HTH_TetR"/>
</dbReference>
<accession>A0ABS8QKZ8</accession>
<dbReference type="PANTHER" id="PTHR43479">
    <property type="entry name" value="ACREF/ENVCD OPERON REPRESSOR-RELATED"/>
    <property type="match status" value="1"/>
</dbReference>
<keyword evidence="2 3" id="KW-0238">DNA-binding</keyword>
<keyword evidence="1" id="KW-0678">Repressor</keyword>
<comment type="caution">
    <text evidence="5">The sequence shown here is derived from an EMBL/GenBank/DDBJ whole genome shotgun (WGS) entry which is preliminary data.</text>
</comment>
<evidence type="ECO:0000256" key="1">
    <source>
        <dbReference type="ARBA" id="ARBA00022491"/>
    </source>
</evidence>
<dbReference type="InterPro" id="IPR023772">
    <property type="entry name" value="DNA-bd_HTH_TetR-type_CS"/>
</dbReference>
<feature type="domain" description="HTH tetR-type" evidence="4">
    <location>
        <begin position="6"/>
        <end position="66"/>
    </location>
</feature>
<dbReference type="EMBL" id="JAJODE010000032">
    <property type="protein sequence ID" value="MCD4839491.1"/>
    <property type="molecule type" value="Genomic_DNA"/>
</dbReference>
<dbReference type="Proteomes" id="UP001162836">
    <property type="component" value="Unassembled WGS sequence"/>
</dbReference>
<evidence type="ECO:0000256" key="2">
    <source>
        <dbReference type="ARBA" id="ARBA00023125"/>
    </source>
</evidence>